<dbReference type="EMBL" id="FWEW01000217">
    <property type="protein sequence ID" value="SLM34099.1"/>
    <property type="molecule type" value="Genomic_DNA"/>
</dbReference>
<dbReference type="Proteomes" id="UP000192927">
    <property type="component" value="Unassembled WGS sequence"/>
</dbReference>
<dbReference type="SUPFAM" id="SSF57756">
    <property type="entry name" value="Retrovirus zinc finger-like domains"/>
    <property type="match status" value="1"/>
</dbReference>
<proteinExistence type="predicted"/>
<dbReference type="GO" id="GO:0003676">
    <property type="term" value="F:nucleic acid binding"/>
    <property type="evidence" value="ECO:0007669"/>
    <property type="project" value="InterPro"/>
</dbReference>
<evidence type="ECO:0000313" key="1">
    <source>
        <dbReference type="EMBL" id="SLM34099.1"/>
    </source>
</evidence>
<dbReference type="AlphaFoldDB" id="A0A1W5CTW1"/>
<evidence type="ECO:0000313" key="2">
    <source>
        <dbReference type="Proteomes" id="UP000192927"/>
    </source>
</evidence>
<protein>
    <recommendedName>
        <fullName evidence="3">Zinc finger, CCHC-type</fullName>
    </recommendedName>
</protein>
<dbReference type="InterPro" id="IPR036875">
    <property type="entry name" value="Znf_CCHC_sf"/>
</dbReference>
<dbReference type="GO" id="GO:0008270">
    <property type="term" value="F:zinc ion binding"/>
    <property type="evidence" value="ECO:0007669"/>
    <property type="project" value="InterPro"/>
</dbReference>
<evidence type="ECO:0008006" key="3">
    <source>
        <dbReference type="Google" id="ProtNLM"/>
    </source>
</evidence>
<dbReference type="Pfam" id="PF13917">
    <property type="entry name" value="zf-CCHC_3"/>
    <property type="match status" value="1"/>
</dbReference>
<name>A0A1W5CTW1_9LECA</name>
<sequence>MIRPRGPAVGASSKATPQTLCQKCLKRGHFSYECKSAAQDRPYVSRPSRTQQLADPKLVPKLASDIPNDLLRKYVGQLRDGWAMLIAAQEGCCRRTARQER</sequence>
<keyword evidence="2" id="KW-1185">Reference proteome</keyword>
<organism evidence="1 2">
    <name type="scientific">Lasallia pustulata</name>
    <dbReference type="NCBI Taxonomy" id="136370"/>
    <lineage>
        <taxon>Eukaryota</taxon>
        <taxon>Fungi</taxon>
        <taxon>Dikarya</taxon>
        <taxon>Ascomycota</taxon>
        <taxon>Pezizomycotina</taxon>
        <taxon>Lecanoromycetes</taxon>
        <taxon>OSLEUM clade</taxon>
        <taxon>Umbilicariomycetidae</taxon>
        <taxon>Umbilicariales</taxon>
        <taxon>Umbilicariaceae</taxon>
        <taxon>Lasallia</taxon>
    </lineage>
</organism>
<reference evidence="2" key="1">
    <citation type="submission" date="2017-03" db="EMBL/GenBank/DDBJ databases">
        <authorList>
            <person name="Sharma R."/>
            <person name="Thines M."/>
        </authorList>
    </citation>
    <scope>NUCLEOTIDE SEQUENCE [LARGE SCALE GENOMIC DNA]</scope>
</reference>
<accession>A0A1W5CTW1</accession>